<feature type="transmembrane region" description="Helical" evidence="10">
    <location>
        <begin position="7"/>
        <end position="23"/>
    </location>
</feature>
<keyword evidence="3" id="KW-0808">Transferase</keyword>
<dbReference type="PANTHER" id="PTHR30309:SF0">
    <property type="entry name" value="GLYCEROL-3-PHOSPHATE ACYLTRANSFERASE-RELATED"/>
    <property type="match status" value="1"/>
</dbReference>
<evidence type="ECO:0000256" key="10">
    <source>
        <dbReference type="SAM" id="Phobius"/>
    </source>
</evidence>
<dbReference type="SMART" id="SM01207">
    <property type="entry name" value="G3P_acyltransf"/>
    <property type="match status" value="1"/>
</dbReference>
<name>A0A382RS64_9ZZZZ</name>
<evidence type="ECO:0000256" key="2">
    <source>
        <dbReference type="ARBA" id="ARBA00022516"/>
    </source>
</evidence>
<keyword evidence="7 10" id="KW-0472">Membrane</keyword>
<evidence type="ECO:0000256" key="4">
    <source>
        <dbReference type="ARBA" id="ARBA00022692"/>
    </source>
</evidence>
<evidence type="ECO:0000256" key="6">
    <source>
        <dbReference type="ARBA" id="ARBA00023098"/>
    </source>
</evidence>
<sequence>MELFIKIILSYLLGSISGSMLLGKFKGIDIRKMGSGNAGGTNAFRTMGGVFALGVFSIDVLKGFISVKLYPIDMIELTILCGISAVIGHVYPIYYGFKGGKGAGPLLGILLALFPSFLIIGLPIWLIVLILSGYVGLSTIIAGIALPICTSIFYNNGIYSQFGFFSVMVAIFISYTHRSNIHRMIEGNENQFKKIMIFRKVQD</sequence>
<gene>
    <name evidence="11" type="ORF">METZ01_LOCUS353388</name>
</gene>
<dbReference type="GO" id="GO:0043772">
    <property type="term" value="F:acyl-phosphate glycerol-3-phosphate acyltransferase activity"/>
    <property type="evidence" value="ECO:0007669"/>
    <property type="project" value="InterPro"/>
</dbReference>
<evidence type="ECO:0000256" key="1">
    <source>
        <dbReference type="ARBA" id="ARBA00022475"/>
    </source>
</evidence>
<feature type="transmembrane region" description="Helical" evidence="10">
    <location>
        <begin position="134"/>
        <end position="153"/>
    </location>
</feature>
<dbReference type="NCBIfam" id="TIGR00023">
    <property type="entry name" value="glycerol-3-phosphate 1-O-acyltransferase PlsY"/>
    <property type="match status" value="1"/>
</dbReference>
<keyword evidence="8" id="KW-0594">Phospholipid biosynthesis</keyword>
<evidence type="ECO:0000256" key="9">
    <source>
        <dbReference type="ARBA" id="ARBA00023264"/>
    </source>
</evidence>
<evidence type="ECO:0000256" key="5">
    <source>
        <dbReference type="ARBA" id="ARBA00022989"/>
    </source>
</evidence>
<keyword evidence="9" id="KW-1208">Phospholipid metabolism</keyword>
<dbReference type="Pfam" id="PF02660">
    <property type="entry name" value="G3P_acyltransf"/>
    <property type="match status" value="1"/>
</dbReference>
<keyword evidence="4 10" id="KW-0812">Transmembrane</keyword>
<reference evidence="11" key="1">
    <citation type="submission" date="2018-05" db="EMBL/GenBank/DDBJ databases">
        <authorList>
            <person name="Lanie J.A."/>
            <person name="Ng W.-L."/>
            <person name="Kazmierczak K.M."/>
            <person name="Andrzejewski T.M."/>
            <person name="Davidsen T.M."/>
            <person name="Wayne K.J."/>
            <person name="Tettelin H."/>
            <person name="Glass J.I."/>
            <person name="Rusch D."/>
            <person name="Podicherti R."/>
            <person name="Tsui H.-C.T."/>
            <person name="Winkler M.E."/>
        </authorList>
    </citation>
    <scope>NUCLEOTIDE SEQUENCE</scope>
</reference>
<protein>
    <submittedName>
        <fullName evidence="11">Uncharacterized protein</fullName>
    </submittedName>
</protein>
<evidence type="ECO:0000256" key="8">
    <source>
        <dbReference type="ARBA" id="ARBA00023209"/>
    </source>
</evidence>
<accession>A0A382RS64</accession>
<dbReference type="GO" id="GO:0008654">
    <property type="term" value="P:phospholipid biosynthetic process"/>
    <property type="evidence" value="ECO:0007669"/>
    <property type="project" value="UniProtKB-KW"/>
</dbReference>
<keyword evidence="6" id="KW-0443">Lipid metabolism</keyword>
<feature type="transmembrane region" description="Helical" evidence="10">
    <location>
        <begin position="77"/>
        <end position="97"/>
    </location>
</feature>
<feature type="transmembrane region" description="Helical" evidence="10">
    <location>
        <begin position="103"/>
        <end position="127"/>
    </location>
</feature>
<feature type="transmembrane region" description="Helical" evidence="10">
    <location>
        <begin position="43"/>
        <end position="65"/>
    </location>
</feature>
<keyword evidence="5 10" id="KW-1133">Transmembrane helix</keyword>
<dbReference type="AlphaFoldDB" id="A0A382RS64"/>
<dbReference type="HAMAP" id="MF_01043">
    <property type="entry name" value="PlsY"/>
    <property type="match status" value="1"/>
</dbReference>
<dbReference type="GO" id="GO:0005886">
    <property type="term" value="C:plasma membrane"/>
    <property type="evidence" value="ECO:0007669"/>
    <property type="project" value="InterPro"/>
</dbReference>
<keyword evidence="2" id="KW-0444">Lipid biosynthesis</keyword>
<dbReference type="EMBL" id="UINC01123809">
    <property type="protein sequence ID" value="SVD00534.1"/>
    <property type="molecule type" value="Genomic_DNA"/>
</dbReference>
<evidence type="ECO:0000313" key="11">
    <source>
        <dbReference type="EMBL" id="SVD00534.1"/>
    </source>
</evidence>
<dbReference type="PANTHER" id="PTHR30309">
    <property type="entry name" value="INNER MEMBRANE PROTEIN YGIH"/>
    <property type="match status" value="1"/>
</dbReference>
<evidence type="ECO:0000256" key="3">
    <source>
        <dbReference type="ARBA" id="ARBA00022679"/>
    </source>
</evidence>
<proteinExistence type="inferred from homology"/>
<organism evidence="11">
    <name type="scientific">marine metagenome</name>
    <dbReference type="NCBI Taxonomy" id="408172"/>
    <lineage>
        <taxon>unclassified sequences</taxon>
        <taxon>metagenomes</taxon>
        <taxon>ecological metagenomes</taxon>
    </lineage>
</organism>
<feature type="transmembrane region" description="Helical" evidence="10">
    <location>
        <begin position="159"/>
        <end position="176"/>
    </location>
</feature>
<keyword evidence="1" id="KW-1003">Cell membrane</keyword>
<evidence type="ECO:0000256" key="7">
    <source>
        <dbReference type="ARBA" id="ARBA00023136"/>
    </source>
</evidence>
<dbReference type="InterPro" id="IPR003811">
    <property type="entry name" value="G3P_acylTferase_PlsY"/>
</dbReference>